<dbReference type="PANTHER" id="PTHR47505">
    <property type="entry name" value="DNA UTILIZATION PROTEIN YHGH"/>
    <property type="match status" value="1"/>
</dbReference>
<organism evidence="4 5">
    <name type="scientific">Bosea thiooxidans</name>
    <dbReference type="NCBI Taxonomy" id="53254"/>
    <lineage>
        <taxon>Bacteria</taxon>
        <taxon>Pseudomonadati</taxon>
        <taxon>Pseudomonadota</taxon>
        <taxon>Alphaproteobacteria</taxon>
        <taxon>Hyphomicrobiales</taxon>
        <taxon>Boseaceae</taxon>
        <taxon>Bosea</taxon>
    </lineage>
</organism>
<evidence type="ECO:0000256" key="1">
    <source>
        <dbReference type="ARBA" id="ARBA00008007"/>
    </source>
</evidence>
<protein>
    <submittedName>
        <fullName evidence="4">ComF family protein</fullName>
    </submittedName>
</protein>
<dbReference type="InterPro" id="IPR044005">
    <property type="entry name" value="DZR_2"/>
</dbReference>
<evidence type="ECO:0000259" key="2">
    <source>
        <dbReference type="Pfam" id="PF00156"/>
    </source>
</evidence>
<reference evidence="4 5" key="1">
    <citation type="submission" date="2017-02" db="EMBL/GenBank/DDBJ databases">
        <authorList>
            <person name="Peterson S.W."/>
        </authorList>
    </citation>
    <scope>NUCLEOTIDE SEQUENCE [LARGE SCALE GENOMIC DNA]</scope>
    <source>
        <strain evidence="4 5">DSM 9653</strain>
    </source>
</reference>
<dbReference type="InterPro" id="IPR000836">
    <property type="entry name" value="PRTase_dom"/>
</dbReference>
<evidence type="ECO:0000313" key="5">
    <source>
        <dbReference type="Proteomes" id="UP000190130"/>
    </source>
</evidence>
<dbReference type="Pfam" id="PF00156">
    <property type="entry name" value="Pribosyltran"/>
    <property type="match status" value="1"/>
</dbReference>
<evidence type="ECO:0000313" key="4">
    <source>
        <dbReference type="EMBL" id="SKC14782.1"/>
    </source>
</evidence>
<gene>
    <name evidence="4" type="ORF">SAMN05660750_04766</name>
</gene>
<comment type="similarity">
    <text evidence="1">Belongs to the ComF/GntX family.</text>
</comment>
<sequence length="299" mass="32620">MSEWRLETPEAEACIRHELPTQASRADQASLADEEPRMRGDRLPRLLGHGRLALRTALQRLIGIVYPPTCIACQAAIGEAQALCARCWSGIGFIERPYCERLGTPFPVDLGPGLLSPAAIAAPPVFGRARAACRFEGTARELVHRLKYGDRVDLSLTLGRMMRLAGRELIADADLVVPIPLHRTRLWQRRFNQAAVLARILARNAGVPLALTALARVRPTRRQVGLTRAQRADNLQGAFRVPDAMRPRVEGRRILLIDDVLTTGATANAAARALLRAGAGAVDVLTFARVVTDGREATT</sequence>
<feature type="domain" description="Phosphoribosyltransferase" evidence="2">
    <location>
        <begin position="194"/>
        <end position="288"/>
    </location>
</feature>
<name>A0A1T5H295_9HYPH</name>
<dbReference type="InterPro" id="IPR051910">
    <property type="entry name" value="ComF/GntX_DNA_util-trans"/>
</dbReference>
<dbReference type="Proteomes" id="UP000190130">
    <property type="component" value="Unassembled WGS sequence"/>
</dbReference>
<dbReference type="AlphaFoldDB" id="A0A1T5H295"/>
<proteinExistence type="inferred from homology"/>
<accession>A0A1T5H295</accession>
<dbReference type="SUPFAM" id="SSF53271">
    <property type="entry name" value="PRTase-like"/>
    <property type="match status" value="1"/>
</dbReference>
<dbReference type="PANTHER" id="PTHR47505:SF1">
    <property type="entry name" value="DNA UTILIZATION PROTEIN YHGH"/>
    <property type="match status" value="1"/>
</dbReference>
<evidence type="ECO:0000259" key="3">
    <source>
        <dbReference type="Pfam" id="PF18912"/>
    </source>
</evidence>
<dbReference type="InterPro" id="IPR029057">
    <property type="entry name" value="PRTase-like"/>
</dbReference>
<dbReference type="EMBL" id="FUYX01000020">
    <property type="protein sequence ID" value="SKC14782.1"/>
    <property type="molecule type" value="Genomic_DNA"/>
</dbReference>
<dbReference type="CDD" id="cd06223">
    <property type="entry name" value="PRTases_typeI"/>
    <property type="match status" value="1"/>
</dbReference>
<dbReference type="Pfam" id="PF18912">
    <property type="entry name" value="DZR_2"/>
    <property type="match status" value="1"/>
</dbReference>
<feature type="domain" description="Double zinc ribbon" evidence="3">
    <location>
        <begin position="62"/>
        <end position="108"/>
    </location>
</feature>
<dbReference type="Gene3D" id="3.40.50.2020">
    <property type="match status" value="1"/>
</dbReference>